<organism evidence="1 2">
    <name type="scientific">Ogataea philodendri</name>
    <dbReference type="NCBI Taxonomy" id="1378263"/>
    <lineage>
        <taxon>Eukaryota</taxon>
        <taxon>Fungi</taxon>
        <taxon>Dikarya</taxon>
        <taxon>Ascomycota</taxon>
        <taxon>Saccharomycotina</taxon>
        <taxon>Pichiomycetes</taxon>
        <taxon>Pichiales</taxon>
        <taxon>Pichiaceae</taxon>
        <taxon>Ogataea</taxon>
    </lineage>
</organism>
<sequence length="75" mass="8649">MWLVRALNVRSAKEPLNRAASRNITRLDKMTSKVIIWGRYPMITVNGMNESRPVKMILRYSANVKDPTSMEKISL</sequence>
<dbReference type="EMBL" id="JAEUBE010000158">
    <property type="protein sequence ID" value="KAH3668708.1"/>
    <property type="molecule type" value="Genomic_DNA"/>
</dbReference>
<comment type="caution">
    <text evidence="1">The sequence shown here is derived from an EMBL/GenBank/DDBJ whole genome shotgun (WGS) entry which is preliminary data.</text>
</comment>
<keyword evidence="2" id="KW-1185">Reference proteome</keyword>
<protein>
    <submittedName>
        <fullName evidence="1">Uncharacterized protein</fullName>
    </submittedName>
</protein>
<proteinExistence type="predicted"/>
<accession>A0A9P8PAJ8</accession>
<dbReference type="RefSeq" id="XP_046063122.1">
    <property type="nucleotide sequence ID" value="XM_046203335.1"/>
</dbReference>
<reference evidence="1" key="1">
    <citation type="journal article" date="2021" name="Open Biol.">
        <title>Shared evolutionary footprints suggest mitochondrial oxidative damage underlies multiple complex I losses in fungi.</title>
        <authorList>
            <person name="Schikora-Tamarit M.A."/>
            <person name="Marcet-Houben M."/>
            <person name="Nosek J."/>
            <person name="Gabaldon T."/>
        </authorList>
    </citation>
    <scope>NUCLEOTIDE SEQUENCE</scope>
    <source>
        <strain evidence="1">CBS6075</strain>
    </source>
</reference>
<gene>
    <name evidence="1" type="ORF">OGAPHI_002462</name>
</gene>
<name>A0A9P8PAJ8_9ASCO</name>
<reference evidence="1" key="2">
    <citation type="submission" date="2021-01" db="EMBL/GenBank/DDBJ databases">
        <authorList>
            <person name="Schikora-Tamarit M.A."/>
        </authorList>
    </citation>
    <scope>NUCLEOTIDE SEQUENCE</scope>
    <source>
        <strain evidence="1">CBS6075</strain>
    </source>
</reference>
<dbReference type="AlphaFoldDB" id="A0A9P8PAJ8"/>
<evidence type="ECO:0000313" key="2">
    <source>
        <dbReference type="Proteomes" id="UP000769157"/>
    </source>
</evidence>
<dbReference type="GeneID" id="70234429"/>
<dbReference type="Proteomes" id="UP000769157">
    <property type="component" value="Unassembled WGS sequence"/>
</dbReference>
<evidence type="ECO:0000313" key="1">
    <source>
        <dbReference type="EMBL" id="KAH3668708.1"/>
    </source>
</evidence>